<dbReference type="OrthoDB" id="9446342at2759"/>
<dbReference type="Gene3D" id="1.10.405.10">
    <property type="entry name" value="Guanine Nucleotide Dissociation Inhibitor, domain 1"/>
    <property type="match status" value="1"/>
</dbReference>
<dbReference type="SUPFAM" id="SSF54373">
    <property type="entry name" value="FAD-linked reductases, C-terminal domain"/>
    <property type="match status" value="1"/>
</dbReference>
<gene>
    <name evidence="3" type="ORF">CYFA0S_27e00474g</name>
</gene>
<reference evidence="3" key="1">
    <citation type="journal article" date="2014" name="Genome Announc.">
        <title>Genome sequence of the yeast Cyberlindnera fabianii (Hansenula fabianii).</title>
        <authorList>
            <person name="Freel K.C."/>
            <person name="Sarilar V."/>
            <person name="Neuveglise C."/>
            <person name="Devillers H."/>
            <person name="Friedrich A."/>
            <person name="Schacherer J."/>
        </authorList>
    </citation>
    <scope>NUCLEOTIDE SEQUENCE</scope>
    <source>
        <strain evidence="3">YJS4271</strain>
    </source>
</reference>
<dbReference type="Gene3D" id="3.50.50.60">
    <property type="entry name" value="FAD/NAD(P)-binding domain"/>
    <property type="match status" value="1"/>
</dbReference>
<dbReference type="GO" id="GO:0015031">
    <property type="term" value="P:protein transport"/>
    <property type="evidence" value="ECO:0007669"/>
    <property type="project" value="InterPro"/>
</dbReference>
<dbReference type="InterPro" id="IPR036188">
    <property type="entry name" value="FAD/NAD-bd_sf"/>
</dbReference>
<dbReference type="AlphaFoldDB" id="A0A061BAL9"/>
<dbReference type="PRINTS" id="PR00892">
    <property type="entry name" value="RABGDI"/>
</dbReference>
<dbReference type="PANTHER" id="PTHR11787:SF8">
    <property type="entry name" value="RAB GDP DISSOCIATION INHIBITOR"/>
    <property type="match status" value="1"/>
</dbReference>
<name>A0A061BAL9_CYBFA</name>
<dbReference type="SUPFAM" id="SSF51905">
    <property type="entry name" value="FAD/NAD(P)-binding domain"/>
    <property type="match status" value="2"/>
</dbReference>
<accession>A0A061BAL9</accession>
<dbReference type="VEuPathDB" id="FungiDB:BON22_4992"/>
<dbReference type="InterPro" id="IPR000806">
    <property type="entry name" value="RabGDI"/>
</dbReference>
<dbReference type="FunFam" id="1.10.405.10:FF:000001">
    <property type="entry name" value="Rab GDP dissociation inhibitor"/>
    <property type="match status" value="1"/>
</dbReference>
<organism evidence="3">
    <name type="scientific">Cyberlindnera fabianii</name>
    <name type="common">Yeast</name>
    <name type="synonym">Hansenula fabianii</name>
    <dbReference type="NCBI Taxonomy" id="36022"/>
    <lineage>
        <taxon>Eukaryota</taxon>
        <taxon>Fungi</taxon>
        <taxon>Dikarya</taxon>
        <taxon>Ascomycota</taxon>
        <taxon>Saccharomycotina</taxon>
        <taxon>Saccharomycetes</taxon>
        <taxon>Phaffomycetales</taxon>
        <taxon>Phaffomycetaceae</taxon>
        <taxon>Cyberlindnera</taxon>
    </lineage>
</organism>
<sequence length="461" mass="51566">MINQERVCDALYVSWVLGMRTNSFIGLTECVLSGLLSVEGKKVLHIDRQDYYGGESASLNLEQLYKKFKPGKEVDGSLGRSRDYCVDLIPKFLMANGEMTNMLVHTNVTRYVEFKQVDGSFVYRYQKCSKVPSTEYEAVTSSLIGLFEKRRLKNFMQWVAQYNEEDPSTHKGCNLDVDTTDKVFNKFGLEDGTKNFIGHAMALYDNDDYLQQAAREPVERIMLYCQSMARYGKSPYLYPLYGLGELPQGFSRLSAIHGGTFMLGTPIKEVLYDDNGRVTGVKVEIEGEVHTANAPIVIADPTYFPEKSKSSEKLIRTISIVDSLPLRNNETSGQVIITGKECGRKNDIYIALIGPEHKVTPPGKYIAICSTIIEGGEAPHTQLTSAFKLLGIKSFEHTFMGLSDLLEPESDGTKDGVYISKSYDASSHFESVTEDVKDIYFRVTGKPLVLSKVEEGEFNAS</sequence>
<dbReference type="EMBL" id="LK052912">
    <property type="protein sequence ID" value="CDR46985.1"/>
    <property type="molecule type" value="Genomic_DNA"/>
</dbReference>
<dbReference type="PRINTS" id="PR00891">
    <property type="entry name" value="RABGDIREP"/>
</dbReference>
<dbReference type="GO" id="GO:0005093">
    <property type="term" value="F:Rab GDP-dissociation inhibitor activity"/>
    <property type="evidence" value="ECO:0007669"/>
    <property type="project" value="InterPro"/>
</dbReference>
<dbReference type="GO" id="GO:0016192">
    <property type="term" value="P:vesicle-mediated transport"/>
    <property type="evidence" value="ECO:0007669"/>
    <property type="project" value="TreeGrafter"/>
</dbReference>
<dbReference type="GO" id="GO:0007264">
    <property type="term" value="P:small GTPase-mediated signal transduction"/>
    <property type="evidence" value="ECO:0007669"/>
    <property type="project" value="InterPro"/>
</dbReference>
<dbReference type="PhylomeDB" id="A0A061BAL9"/>
<evidence type="ECO:0000313" key="3">
    <source>
        <dbReference type="EMBL" id="CDR46985.1"/>
    </source>
</evidence>
<dbReference type="GO" id="GO:0005737">
    <property type="term" value="C:cytoplasm"/>
    <property type="evidence" value="ECO:0007669"/>
    <property type="project" value="TreeGrafter"/>
</dbReference>
<dbReference type="Pfam" id="PF00996">
    <property type="entry name" value="GDI"/>
    <property type="match status" value="1"/>
</dbReference>
<protein>
    <recommendedName>
        <fullName evidence="2">Rab GDP dissociation inhibitor</fullName>
    </recommendedName>
</protein>
<comment type="similarity">
    <text evidence="1 2">Belongs to the Rab GDI family.</text>
</comment>
<dbReference type="PANTHER" id="PTHR11787">
    <property type="entry name" value="RAB GDP-DISSOCIATION INHIBITOR"/>
    <property type="match status" value="1"/>
</dbReference>
<evidence type="ECO:0000256" key="1">
    <source>
        <dbReference type="ARBA" id="ARBA00005593"/>
    </source>
</evidence>
<proteinExistence type="inferred from homology"/>
<dbReference type="InterPro" id="IPR018203">
    <property type="entry name" value="GDP_dissociation_inhibitor"/>
</dbReference>
<dbReference type="Gene3D" id="3.30.519.10">
    <property type="entry name" value="Guanine Nucleotide Dissociation Inhibitor, domain 2"/>
    <property type="match status" value="1"/>
</dbReference>
<evidence type="ECO:0000256" key="2">
    <source>
        <dbReference type="RuleBase" id="RU363124"/>
    </source>
</evidence>